<gene>
    <name evidence="2" type="ORF">ENSA5_25530</name>
</gene>
<evidence type="ECO:0000313" key="2">
    <source>
        <dbReference type="EMBL" id="PRQ02218.1"/>
    </source>
</evidence>
<keyword evidence="1" id="KW-0732">Signal</keyword>
<dbReference type="Proteomes" id="UP000237968">
    <property type="component" value="Unassembled WGS sequence"/>
</dbReference>
<name>A0A2S9YAS6_9BACT</name>
<dbReference type="RefSeq" id="WP_106391953.1">
    <property type="nucleotide sequence ID" value="NZ_PVNK01000126.1"/>
</dbReference>
<organism evidence="2 3">
    <name type="scientific">Enhygromyxa salina</name>
    <dbReference type="NCBI Taxonomy" id="215803"/>
    <lineage>
        <taxon>Bacteria</taxon>
        <taxon>Pseudomonadati</taxon>
        <taxon>Myxococcota</taxon>
        <taxon>Polyangia</taxon>
        <taxon>Nannocystales</taxon>
        <taxon>Nannocystaceae</taxon>
        <taxon>Enhygromyxa</taxon>
    </lineage>
</organism>
<proteinExistence type="predicted"/>
<dbReference type="EMBL" id="PVNK01000126">
    <property type="protein sequence ID" value="PRQ02218.1"/>
    <property type="molecule type" value="Genomic_DNA"/>
</dbReference>
<evidence type="ECO:0000256" key="1">
    <source>
        <dbReference type="SAM" id="SignalP"/>
    </source>
</evidence>
<dbReference type="AlphaFoldDB" id="A0A2S9YAS6"/>
<accession>A0A2S9YAS6</accession>
<evidence type="ECO:0000313" key="3">
    <source>
        <dbReference type="Proteomes" id="UP000237968"/>
    </source>
</evidence>
<keyword evidence="3" id="KW-1185">Reference proteome</keyword>
<dbReference type="OrthoDB" id="5496383at2"/>
<sequence length="287" mass="30763">MYPQKTNRSLVLSACLLIPLGACAEPKPEASAEIERGLVIDEVGGVVSGSFADERHALAFSGEVAGAGFELDIEVNGMTITAQQGSDGIIRYDGYASEGGAATQMTGDDRAALGSLADALDELGSEVGPATARVRTFADTWSEFPSALELRGVVDAGFRGATSLCDDLYSFVETTHDDDDYYEWEDETTFYAYLSMDEAGPCADDGTWFWTGGSWKCYEPDHSADVEYAFGNCFGRCGNRCGASSQFTTDCANHDNCQRFGHTIDSDECEDEFLAALDDAFGAPNCL</sequence>
<evidence type="ECO:0008006" key="4">
    <source>
        <dbReference type="Google" id="ProtNLM"/>
    </source>
</evidence>
<feature type="chain" id="PRO_5015641423" description="Lipoprotein" evidence="1">
    <location>
        <begin position="25"/>
        <end position="287"/>
    </location>
</feature>
<protein>
    <recommendedName>
        <fullName evidence="4">Lipoprotein</fullName>
    </recommendedName>
</protein>
<comment type="caution">
    <text evidence="2">The sequence shown here is derived from an EMBL/GenBank/DDBJ whole genome shotgun (WGS) entry which is preliminary data.</text>
</comment>
<reference evidence="2 3" key="1">
    <citation type="submission" date="2018-03" db="EMBL/GenBank/DDBJ databases">
        <title>Draft Genome Sequences of the Obligatory Marine Myxobacteria Enhygromyxa salina SWB005.</title>
        <authorList>
            <person name="Poehlein A."/>
            <person name="Moghaddam J.A."/>
            <person name="Harms H."/>
            <person name="Alanjari M."/>
            <person name="Koenig G.M."/>
            <person name="Daniel R."/>
            <person name="Schaeberle T.F."/>
        </authorList>
    </citation>
    <scope>NUCLEOTIDE SEQUENCE [LARGE SCALE GENOMIC DNA]</scope>
    <source>
        <strain evidence="2 3">SWB005</strain>
    </source>
</reference>
<feature type="signal peptide" evidence="1">
    <location>
        <begin position="1"/>
        <end position="24"/>
    </location>
</feature>